<dbReference type="OrthoDB" id="10264588at2759"/>
<gene>
    <name evidence="8" type="ORF">Micbo1qcDRAFT_129010</name>
</gene>
<evidence type="ECO:0000256" key="2">
    <source>
        <dbReference type="ARBA" id="ARBA00022737"/>
    </source>
</evidence>
<evidence type="ECO:0000256" key="4">
    <source>
        <dbReference type="ARBA" id="ARBA00038415"/>
    </source>
</evidence>
<feature type="non-terminal residue" evidence="8">
    <location>
        <position position="1"/>
    </location>
</feature>
<accession>A0A136IJN9</accession>
<dbReference type="PANTHER" id="PTHR22847:SF637">
    <property type="entry name" value="WD REPEAT DOMAIN 5B"/>
    <property type="match status" value="1"/>
</dbReference>
<dbReference type="PROSITE" id="PS50294">
    <property type="entry name" value="WD_REPEATS_REGION"/>
    <property type="match status" value="2"/>
</dbReference>
<dbReference type="InterPro" id="IPR015943">
    <property type="entry name" value="WD40/YVTN_repeat-like_dom_sf"/>
</dbReference>
<evidence type="ECO:0000256" key="6">
    <source>
        <dbReference type="ARBA" id="ARBA00043913"/>
    </source>
</evidence>
<dbReference type="InterPro" id="IPR019775">
    <property type="entry name" value="WD40_repeat_CS"/>
</dbReference>
<dbReference type="STRING" id="196109.A0A136IJN9"/>
<proteinExistence type="inferred from homology"/>
<dbReference type="SMART" id="SM00320">
    <property type="entry name" value="WD40"/>
    <property type="match status" value="2"/>
</dbReference>
<dbReference type="EMBL" id="KQ964321">
    <property type="protein sequence ID" value="KXJ84839.1"/>
    <property type="molecule type" value="Genomic_DNA"/>
</dbReference>
<dbReference type="AlphaFoldDB" id="A0A136IJN9"/>
<dbReference type="GO" id="GO:1990234">
    <property type="term" value="C:transferase complex"/>
    <property type="evidence" value="ECO:0007669"/>
    <property type="project" value="UniProtKB-ARBA"/>
</dbReference>
<dbReference type="Gene3D" id="2.130.10.10">
    <property type="entry name" value="YVTN repeat-like/Quinoprotein amine dehydrogenase"/>
    <property type="match status" value="1"/>
</dbReference>
<keyword evidence="9" id="KW-1185">Reference proteome</keyword>
<keyword evidence="1 7" id="KW-0853">WD repeat</keyword>
<dbReference type="InterPro" id="IPR036322">
    <property type="entry name" value="WD40_repeat_dom_sf"/>
</dbReference>
<keyword evidence="2" id="KW-0677">Repeat</keyword>
<reference evidence="9" key="1">
    <citation type="submission" date="2016-02" db="EMBL/GenBank/DDBJ databases">
        <title>Draft genome sequence of Microdochium bolleyi, a fungal endophyte of beachgrass.</title>
        <authorList>
            <consortium name="DOE Joint Genome Institute"/>
            <person name="David A.S."/>
            <person name="May G."/>
            <person name="Haridas S."/>
            <person name="Lim J."/>
            <person name="Wang M."/>
            <person name="Labutti K."/>
            <person name="Lipzen A."/>
            <person name="Barry K."/>
            <person name="Grigoriev I.V."/>
        </authorList>
    </citation>
    <scope>NUCLEOTIDE SEQUENCE [LARGE SCALE GENOMIC DNA]</scope>
    <source>
        <strain evidence="9">J235TASD1</strain>
    </source>
</reference>
<evidence type="ECO:0000313" key="8">
    <source>
        <dbReference type="EMBL" id="KXJ84839.1"/>
    </source>
</evidence>
<feature type="repeat" description="WD" evidence="7">
    <location>
        <begin position="27"/>
        <end position="68"/>
    </location>
</feature>
<sequence>GTLLALVSRDKTVRIWDVSTGYCVKTLRGHTEWVRDVCPSPDGRFLLSAGDDQEGRLWDISATNPEVKLMLVGHQHFVTCCTLAPASAYASLAALAGLKKTPLATNTAEFMATGSRDRLFGYEMLEETASRHFSGMITGFALLSSTPAAST</sequence>
<dbReference type="PROSITE" id="PS50082">
    <property type="entry name" value="WD_REPEATS_2"/>
    <property type="match status" value="2"/>
</dbReference>
<protein>
    <recommendedName>
        <fullName evidence="5">Mitochondrial division protein 1</fullName>
    </recommendedName>
</protein>
<dbReference type="Pfam" id="PF00400">
    <property type="entry name" value="WD40"/>
    <property type="match status" value="1"/>
</dbReference>
<keyword evidence="3" id="KW-0175">Coiled coil</keyword>
<dbReference type="InterPro" id="IPR001680">
    <property type="entry name" value="WD40_rpt"/>
</dbReference>
<dbReference type="SUPFAM" id="SSF50978">
    <property type="entry name" value="WD40 repeat-like"/>
    <property type="match status" value="1"/>
</dbReference>
<evidence type="ECO:0000256" key="3">
    <source>
        <dbReference type="ARBA" id="ARBA00023054"/>
    </source>
</evidence>
<evidence type="ECO:0000313" key="9">
    <source>
        <dbReference type="Proteomes" id="UP000070501"/>
    </source>
</evidence>
<feature type="repeat" description="WD" evidence="7">
    <location>
        <begin position="1"/>
        <end position="26"/>
    </location>
</feature>
<name>A0A136IJN9_9PEZI</name>
<dbReference type="PROSITE" id="PS00678">
    <property type="entry name" value="WD_REPEATS_1"/>
    <property type="match status" value="1"/>
</dbReference>
<organism evidence="8 9">
    <name type="scientific">Microdochium bolleyi</name>
    <dbReference type="NCBI Taxonomy" id="196109"/>
    <lineage>
        <taxon>Eukaryota</taxon>
        <taxon>Fungi</taxon>
        <taxon>Dikarya</taxon>
        <taxon>Ascomycota</taxon>
        <taxon>Pezizomycotina</taxon>
        <taxon>Sordariomycetes</taxon>
        <taxon>Xylariomycetidae</taxon>
        <taxon>Xylariales</taxon>
        <taxon>Microdochiaceae</taxon>
        <taxon>Microdochium</taxon>
    </lineage>
</organism>
<dbReference type="Proteomes" id="UP000070501">
    <property type="component" value="Unassembled WGS sequence"/>
</dbReference>
<evidence type="ECO:0000256" key="5">
    <source>
        <dbReference type="ARBA" id="ARBA00039789"/>
    </source>
</evidence>
<evidence type="ECO:0000256" key="7">
    <source>
        <dbReference type="PROSITE-ProRule" id="PRU00221"/>
    </source>
</evidence>
<comment type="similarity">
    <text evidence="4">Belongs to the WD repeat MDV1/CAF4 family.</text>
</comment>
<comment type="function">
    <text evidence="6">Involved in mitochondrial fission. Acts as an adapter protein required to form mitochondrial fission complexes. Formation of these complexes is required to promote constriction and fission of the mitochondrial compartment at a late step in mitochondrial division.</text>
</comment>
<dbReference type="InParanoid" id="A0A136IJN9"/>
<evidence type="ECO:0000256" key="1">
    <source>
        <dbReference type="ARBA" id="ARBA00022574"/>
    </source>
</evidence>
<dbReference type="PANTHER" id="PTHR22847">
    <property type="entry name" value="WD40 REPEAT PROTEIN"/>
    <property type="match status" value="1"/>
</dbReference>